<accession>A0A6N2JZU1</accession>
<comment type="similarity">
    <text evidence="1">Belongs to the peptidase S10 family.</text>
</comment>
<name>A0A6N2JZU1_SALVM</name>
<evidence type="ECO:0000313" key="6">
    <source>
        <dbReference type="EMBL" id="VFU21248.1"/>
    </source>
</evidence>
<organism evidence="6">
    <name type="scientific">Salix viminalis</name>
    <name type="common">Common osier</name>
    <name type="synonym">Basket willow</name>
    <dbReference type="NCBI Taxonomy" id="40686"/>
    <lineage>
        <taxon>Eukaryota</taxon>
        <taxon>Viridiplantae</taxon>
        <taxon>Streptophyta</taxon>
        <taxon>Embryophyta</taxon>
        <taxon>Tracheophyta</taxon>
        <taxon>Spermatophyta</taxon>
        <taxon>Magnoliopsida</taxon>
        <taxon>eudicotyledons</taxon>
        <taxon>Gunneridae</taxon>
        <taxon>Pentapetalae</taxon>
        <taxon>rosids</taxon>
        <taxon>fabids</taxon>
        <taxon>Malpighiales</taxon>
        <taxon>Salicaceae</taxon>
        <taxon>Saliceae</taxon>
        <taxon>Salix</taxon>
    </lineage>
</organism>
<dbReference type="AlphaFoldDB" id="A0A6N2JZU1"/>
<reference evidence="6" key="1">
    <citation type="submission" date="2019-03" db="EMBL/GenBank/DDBJ databases">
        <authorList>
            <person name="Mank J."/>
            <person name="Almeida P."/>
        </authorList>
    </citation>
    <scope>NUCLEOTIDE SEQUENCE</scope>
    <source>
        <strain evidence="6">78183</strain>
    </source>
</reference>
<evidence type="ECO:0000256" key="5">
    <source>
        <dbReference type="ARBA" id="ARBA00023180"/>
    </source>
</evidence>
<dbReference type="GO" id="GO:0006508">
    <property type="term" value="P:proteolysis"/>
    <property type="evidence" value="ECO:0007669"/>
    <property type="project" value="UniProtKB-KW"/>
</dbReference>
<dbReference type="Gene3D" id="3.40.50.11320">
    <property type="match status" value="1"/>
</dbReference>
<keyword evidence="2" id="KW-0121">Carboxypeptidase</keyword>
<dbReference type="SUPFAM" id="SSF53474">
    <property type="entry name" value="alpha/beta-Hydrolases"/>
    <property type="match status" value="1"/>
</dbReference>
<dbReference type="Pfam" id="PF00450">
    <property type="entry name" value="Peptidase_S10"/>
    <property type="match status" value="1"/>
</dbReference>
<dbReference type="GO" id="GO:0004185">
    <property type="term" value="F:serine-type carboxypeptidase activity"/>
    <property type="evidence" value="ECO:0007669"/>
    <property type="project" value="InterPro"/>
</dbReference>
<dbReference type="InterPro" id="IPR001563">
    <property type="entry name" value="Peptidase_S10"/>
</dbReference>
<evidence type="ECO:0000256" key="3">
    <source>
        <dbReference type="ARBA" id="ARBA00022670"/>
    </source>
</evidence>
<dbReference type="EMBL" id="CAADRP010000002">
    <property type="protein sequence ID" value="VFU21248.1"/>
    <property type="molecule type" value="Genomic_DNA"/>
</dbReference>
<keyword evidence="4" id="KW-0378">Hydrolase</keyword>
<sequence>MLYDLWLSLALQSYGDQDSVIPFTGTRSLVSKVAKDLRLKTTVPYRAWLSGNQVGGWTQVYGDNLSFATIRGASHTAPSTQPKRSLLLFKAFLENKPLPTA</sequence>
<dbReference type="InterPro" id="IPR029058">
    <property type="entry name" value="AB_hydrolase_fold"/>
</dbReference>
<proteinExistence type="inferred from homology"/>
<dbReference type="PROSITE" id="PS00560">
    <property type="entry name" value="CARBOXYPEPT_SER_HIS"/>
    <property type="match status" value="1"/>
</dbReference>
<evidence type="ECO:0000256" key="1">
    <source>
        <dbReference type="ARBA" id="ARBA00009431"/>
    </source>
</evidence>
<protein>
    <submittedName>
        <fullName evidence="6">Uncharacterized protein</fullName>
    </submittedName>
</protein>
<gene>
    <name evidence="6" type="ORF">SVIM_LOCUS11999</name>
</gene>
<evidence type="ECO:0000256" key="2">
    <source>
        <dbReference type="ARBA" id="ARBA00022645"/>
    </source>
</evidence>
<dbReference type="InterPro" id="IPR033124">
    <property type="entry name" value="Ser_caboxypep_his_AS"/>
</dbReference>
<evidence type="ECO:0000256" key="4">
    <source>
        <dbReference type="ARBA" id="ARBA00022801"/>
    </source>
</evidence>
<keyword evidence="3" id="KW-0645">Protease</keyword>
<keyword evidence="5" id="KW-0325">Glycoprotein</keyword>